<dbReference type="NCBIfam" id="NF004472">
    <property type="entry name" value="PRK05805.1"/>
    <property type="match status" value="1"/>
</dbReference>
<dbReference type="Proteomes" id="UP000019426">
    <property type="component" value="Chromosome M2/40_rep1"/>
</dbReference>
<evidence type="ECO:0000256" key="2">
    <source>
        <dbReference type="ARBA" id="ARBA00022679"/>
    </source>
</evidence>
<keyword evidence="2 5" id="KW-0808">Transferase</keyword>
<dbReference type="InterPro" id="IPR014079">
    <property type="entry name" value="Phosphate_butyryltransferase"/>
</dbReference>
<dbReference type="InterPro" id="IPR012147">
    <property type="entry name" value="P_Ac_Bu_trans"/>
</dbReference>
<dbReference type="KEGG" id="clt:CM240_2405"/>
<dbReference type="eggNOG" id="COG0280">
    <property type="taxonomic scope" value="Bacteria"/>
</dbReference>
<sequence length="304" mass="32635">MINSFDEIIAKVKSKSLRKLSVAVAQDEPVLQAVKEAKENGIADAILVGDKDEIEKVANTINMDLSGFEVVDIKDIHEATLKAVEIVSSGKADMLMKGLVDTKTFLKCVLNKEVGLRTGNLMSHVAIFETEKFDRLLFLTDVAFNVFPTLEDKVKIINNAAKVAHAIGIEEPKVAAVCAVEVVNKNMPNTIEANALAEMYKEGKFEGCIVDGPFALDNAISEEAAHHKGVTGPVAGKADILLLPNIEAGNIMYKTLTYTTDSKNGCILVGTSAPVVLTSRADSSETKMYSIALASLVSSHGKEN</sequence>
<dbReference type="GO" id="GO:0019605">
    <property type="term" value="P:butyrate metabolic process"/>
    <property type="evidence" value="ECO:0007669"/>
    <property type="project" value="InterPro"/>
</dbReference>
<accession>W6S5B5</accession>
<dbReference type="NCBIfam" id="TIGR02706">
    <property type="entry name" value="P_butyryltrans"/>
    <property type="match status" value="1"/>
</dbReference>
<dbReference type="PANTHER" id="PTHR43356">
    <property type="entry name" value="PHOSPHATE ACETYLTRANSFERASE"/>
    <property type="match status" value="1"/>
</dbReference>
<evidence type="ECO:0000256" key="3">
    <source>
        <dbReference type="ARBA" id="ARBA00023315"/>
    </source>
</evidence>
<dbReference type="STRING" id="1216932.CM240_2405"/>
<dbReference type="NCBIfam" id="NF006045">
    <property type="entry name" value="PRK08190.1"/>
    <property type="match status" value="1"/>
</dbReference>
<evidence type="ECO:0000313" key="5">
    <source>
        <dbReference type="EMBL" id="CDM69542.1"/>
    </source>
</evidence>
<dbReference type="AlphaFoldDB" id="W6S5B5"/>
<dbReference type="GO" id="GO:0050182">
    <property type="term" value="F:phosphate butyryltransferase activity"/>
    <property type="evidence" value="ECO:0007669"/>
    <property type="project" value="UniProtKB-EC"/>
</dbReference>
<dbReference type="HOGENOM" id="CLU_056531_0_0_9"/>
<dbReference type="RefSeq" id="WP_044039341.1">
    <property type="nucleotide sequence ID" value="NZ_HG917868.1"/>
</dbReference>
<dbReference type="Gene3D" id="3.40.718.10">
    <property type="entry name" value="Isopropylmalate Dehydrogenase"/>
    <property type="match status" value="1"/>
</dbReference>
<organism evidence="5 6">
    <name type="scientific">Clostridium bornimense</name>
    <dbReference type="NCBI Taxonomy" id="1216932"/>
    <lineage>
        <taxon>Bacteria</taxon>
        <taxon>Bacillati</taxon>
        <taxon>Bacillota</taxon>
        <taxon>Clostridia</taxon>
        <taxon>Eubacteriales</taxon>
        <taxon>Clostridiaceae</taxon>
        <taxon>Clostridium</taxon>
    </lineage>
</organism>
<feature type="domain" description="Phosphate acetyl/butaryl transferase" evidence="4">
    <location>
        <begin position="77"/>
        <end position="294"/>
    </location>
</feature>
<dbReference type="PANTHER" id="PTHR43356:SF2">
    <property type="entry name" value="PHOSPHATE ACETYLTRANSFERASE"/>
    <property type="match status" value="1"/>
</dbReference>
<dbReference type="InterPro" id="IPR002505">
    <property type="entry name" value="PTA_PTB"/>
</dbReference>
<evidence type="ECO:0000259" key="4">
    <source>
        <dbReference type="Pfam" id="PF01515"/>
    </source>
</evidence>
<dbReference type="EMBL" id="HG917868">
    <property type="protein sequence ID" value="CDM69542.1"/>
    <property type="molecule type" value="Genomic_DNA"/>
</dbReference>
<keyword evidence="3 5" id="KW-0012">Acyltransferase</keyword>
<name>W6S5B5_9CLOT</name>
<protein>
    <submittedName>
        <fullName evidence="5">Phosphate butyryltransferase</fullName>
        <ecNumber evidence="5">2.3.1.19</ecNumber>
    </submittedName>
</protein>
<dbReference type="PIRSF" id="PIRSF000428">
    <property type="entry name" value="P_Ac_trans"/>
    <property type="match status" value="1"/>
</dbReference>
<gene>
    <name evidence="5" type="primary">ptb</name>
    <name evidence="5" type="ORF">CM240_2405</name>
</gene>
<dbReference type="InterPro" id="IPR050500">
    <property type="entry name" value="Phos_Acetyltrans/Butyryltrans"/>
</dbReference>
<comment type="similarity">
    <text evidence="1">Belongs to the phosphate acetyltransferase and butyryltransferase family.</text>
</comment>
<keyword evidence="6" id="KW-1185">Reference proteome</keyword>
<dbReference type="OrthoDB" id="9774179at2"/>
<dbReference type="Pfam" id="PF01515">
    <property type="entry name" value="PTA_PTB"/>
    <property type="match status" value="2"/>
</dbReference>
<proteinExistence type="inferred from homology"/>
<feature type="domain" description="Phosphate acetyl/butaryl transferase" evidence="4">
    <location>
        <begin position="5"/>
        <end position="75"/>
    </location>
</feature>
<dbReference type="EC" id="2.3.1.19" evidence="5"/>
<dbReference type="PATRIC" id="fig|1216932.3.peg.2383"/>
<reference evidence="5 6" key="1">
    <citation type="submission" date="2013-11" db="EMBL/GenBank/DDBJ databases">
        <title>Complete genome sequence of Clostridum sp. M2/40.</title>
        <authorList>
            <person name="Wibberg D."/>
            <person name="Puehler A."/>
            <person name="Schlueter A."/>
        </authorList>
    </citation>
    <scope>NUCLEOTIDE SEQUENCE [LARGE SCALE GENOMIC DNA]</scope>
    <source>
        <strain evidence="6">M2/40</strain>
    </source>
</reference>
<dbReference type="SUPFAM" id="SSF53659">
    <property type="entry name" value="Isocitrate/Isopropylmalate dehydrogenase-like"/>
    <property type="match status" value="1"/>
</dbReference>
<evidence type="ECO:0000256" key="1">
    <source>
        <dbReference type="ARBA" id="ARBA00005656"/>
    </source>
</evidence>
<evidence type="ECO:0000313" key="6">
    <source>
        <dbReference type="Proteomes" id="UP000019426"/>
    </source>
</evidence>